<dbReference type="EMBL" id="JBEAFC010000008">
    <property type="protein sequence ID" value="KAL1545506.1"/>
    <property type="molecule type" value="Genomic_DNA"/>
</dbReference>
<evidence type="ECO:0000256" key="7">
    <source>
        <dbReference type="SAM" id="Phobius"/>
    </source>
</evidence>
<accession>A0ABD1GN16</accession>
<comment type="similarity">
    <text evidence="6">Belongs to the major facilitator superfamily. Phosphate:H(+) symporter (TC 2.A.1.9) family.</text>
</comment>
<feature type="transmembrane region" description="Helical" evidence="7">
    <location>
        <begin position="409"/>
        <end position="427"/>
    </location>
</feature>
<feature type="transmembrane region" description="Helical" evidence="7">
    <location>
        <begin position="206"/>
        <end position="226"/>
    </location>
</feature>
<feature type="transmembrane region" description="Helical" evidence="7">
    <location>
        <begin position="175"/>
        <end position="194"/>
    </location>
</feature>
<evidence type="ECO:0000256" key="5">
    <source>
        <dbReference type="ARBA" id="ARBA00023136"/>
    </source>
</evidence>
<keyword evidence="4 7" id="KW-1133">Transmembrane helix</keyword>
<evidence type="ECO:0000313" key="8">
    <source>
        <dbReference type="EMBL" id="KAL1545506.1"/>
    </source>
</evidence>
<gene>
    <name evidence="8" type="ORF">AAHA92_22225</name>
</gene>
<comment type="subcellular location">
    <subcellularLocation>
        <location evidence="1">Membrane</location>
        <topology evidence="1">Multi-pass membrane protein</topology>
    </subcellularLocation>
</comment>
<proteinExistence type="inferred from homology"/>
<keyword evidence="5 7" id="KW-0472">Membrane</keyword>
<feature type="transmembrane region" description="Helical" evidence="7">
    <location>
        <begin position="128"/>
        <end position="149"/>
    </location>
</feature>
<comment type="similarity">
    <text evidence="2">Belongs to the major facilitator superfamily. Proton-dependent oligopeptide transporter (POT/PTR) (TC 2.A.17) family.</text>
</comment>
<feature type="transmembrane region" description="Helical" evidence="7">
    <location>
        <begin position="48"/>
        <end position="71"/>
    </location>
</feature>
<comment type="caution">
    <text evidence="8">The sequence shown here is derived from an EMBL/GenBank/DDBJ whole genome shotgun (WGS) entry which is preliminary data.</text>
</comment>
<dbReference type="AlphaFoldDB" id="A0ABD1GN16"/>
<dbReference type="GO" id="GO:0016020">
    <property type="term" value="C:membrane"/>
    <property type="evidence" value="ECO:0007669"/>
    <property type="project" value="UniProtKB-SubCell"/>
</dbReference>
<evidence type="ECO:0000256" key="6">
    <source>
        <dbReference type="ARBA" id="ARBA00044504"/>
    </source>
</evidence>
<evidence type="ECO:0000313" key="9">
    <source>
        <dbReference type="Proteomes" id="UP001567538"/>
    </source>
</evidence>
<evidence type="ECO:0000256" key="1">
    <source>
        <dbReference type="ARBA" id="ARBA00004141"/>
    </source>
</evidence>
<feature type="transmembrane region" description="Helical" evidence="7">
    <location>
        <begin position="366"/>
        <end position="388"/>
    </location>
</feature>
<evidence type="ECO:0000256" key="4">
    <source>
        <dbReference type="ARBA" id="ARBA00022989"/>
    </source>
</evidence>
<feature type="transmembrane region" description="Helical" evidence="7">
    <location>
        <begin position="290"/>
        <end position="315"/>
    </location>
</feature>
<dbReference type="Proteomes" id="UP001567538">
    <property type="component" value="Unassembled WGS sequence"/>
</dbReference>
<feature type="transmembrane region" description="Helical" evidence="7">
    <location>
        <begin position="327"/>
        <end position="346"/>
    </location>
</feature>
<dbReference type="InterPro" id="IPR000109">
    <property type="entry name" value="POT_fam"/>
</dbReference>
<evidence type="ECO:0000256" key="2">
    <source>
        <dbReference type="ARBA" id="ARBA00005982"/>
    </source>
</evidence>
<sequence>MAGCFHCIWNAITNFIKGAMILGPKFPDALVHRIFFVMQVYLTNGWKLSFTHAAAIMNFWEGMSLVLPLFLQFLADTFLGNLLVALVSTISSIVGIGMVALSVPGILDHYDGRCPRAGVQSCVNHKQEALFFTGMVLIAIGRAGISFSLDALHDEQNAVSNCWQKFTTKYLDFAVWRYKLAIYLVGSLLIFIFIRKWRLLFGIPAVYSACMGISFLCGSCCCFYTHPKPKGSPLSSACRVLYAAATSKNISQPRFFHRFPRCFNRVLASEGESPDNVRTFEQQRVETARFIVQMVPISMTFLVCGMVSSIGNTYFVEQANHMNRRVGSWNVPLLALQLPVLLFKLFHDMWLGLIFKYGKKRLPIDLAVTGIALAMLYSVLCCITAAGMEMKRLKVIRRYGLVDKPDDEVIPMHAAWLLLQFFLLAGLDSFLRTSILEF</sequence>
<keyword evidence="3 7" id="KW-0812">Transmembrane</keyword>
<reference evidence="8 9" key="1">
    <citation type="submission" date="2024-06" db="EMBL/GenBank/DDBJ databases">
        <title>A chromosome level genome sequence of Diviner's sage (Salvia divinorum).</title>
        <authorList>
            <person name="Ford S.A."/>
            <person name="Ro D.-K."/>
            <person name="Ness R.W."/>
            <person name="Phillips M.A."/>
        </authorList>
    </citation>
    <scope>NUCLEOTIDE SEQUENCE [LARGE SCALE GENOMIC DNA]</scope>
    <source>
        <strain evidence="8">SAF-2024a</strain>
        <tissue evidence="8">Leaf</tissue>
    </source>
</reference>
<dbReference type="InterPro" id="IPR036259">
    <property type="entry name" value="MFS_trans_sf"/>
</dbReference>
<organism evidence="8 9">
    <name type="scientific">Salvia divinorum</name>
    <name type="common">Maria pastora</name>
    <name type="synonym">Diviner's sage</name>
    <dbReference type="NCBI Taxonomy" id="28513"/>
    <lineage>
        <taxon>Eukaryota</taxon>
        <taxon>Viridiplantae</taxon>
        <taxon>Streptophyta</taxon>
        <taxon>Embryophyta</taxon>
        <taxon>Tracheophyta</taxon>
        <taxon>Spermatophyta</taxon>
        <taxon>Magnoliopsida</taxon>
        <taxon>eudicotyledons</taxon>
        <taxon>Gunneridae</taxon>
        <taxon>Pentapetalae</taxon>
        <taxon>asterids</taxon>
        <taxon>lamiids</taxon>
        <taxon>Lamiales</taxon>
        <taxon>Lamiaceae</taxon>
        <taxon>Nepetoideae</taxon>
        <taxon>Mentheae</taxon>
        <taxon>Salviinae</taxon>
        <taxon>Salvia</taxon>
        <taxon>Salvia subgen. Calosphace</taxon>
    </lineage>
</organism>
<dbReference type="Pfam" id="PF00854">
    <property type="entry name" value="PTR2"/>
    <property type="match status" value="1"/>
</dbReference>
<dbReference type="Gene3D" id="1.20.1250.20">
    <property type="entry name" value="MFS general substrate transporter like domains"/>
    <property type="match status" value="1"/>
</dbReference>
<feature type="transmembrane region" description="Helical" evidence="7">
    <location>
        <begin position="83"/>
        <end position="107"/>
    </location>
</feature>
<name>A0ABD1GN16_SALDI</name>
<protein>
    <submittedName>
        <fullName evidence="8">Protein NRT1/ PTR FAMILY 5.5-like</fullName>
    </submittedName>
</protein>
<evidence type="ECO:0000256" key="3">
    <source>
        <dbReference type="ARBA" id="ARBA00022692"/>
    </source>
</evidence>
<dbReference type="PANTHER" id="PTHR11654">
    <property type="entry name" value="OLIGOPEPTIDE TRANSPORTER-RELATED"/>
    <property type="match status" value="1"/>
</dbReference>
<keyword evidence="9" id="KW-1185">Reference proteome</keyword>